<evidence type="ECO:0000259" key="1">
    <source>
        <dbReference type="Pfam" id="PF01636"/>
    </source>
</evidence>
<name>A0A2L2TCR2_9HYPO</name>
<reference evidence="3" key="1">
    <citation type="submission" date="2014-10" db="EMBL/GenBank/DDBJ databases">
        <authorList>
            <person name="King R."/>
        </authorList>
    </citation>
    <scope>NUCLEOTIDE SEQUENCE [LARGE SCALE GENOMIC DNA]</scope>
    <source>
        <strain evidence="3">A3/5</strain>
    </source>
</reference>
<keyword evidence="3" id="KW-1185">Reference proteome</keyword>
<dbReference type="Pfam" id="PF01636">
    <property type="entry name" value="APH"/>
    <property type="match status" value="1"/>
</dbReference>
<evidence type="ECO:0000313" key="3">
    <source>
        <dbReference type="Proteomes" id="UP000245910"/>
    </source>
</evidence>
<dbReference type="PANTHER" id="PTHR21310">
    <property type="entry name" value="AMINOGLYCOSIDE PHOSPHOTRANSFERASE-RELATED-RELATED"/>
    <property type="match status" value="1"/>
</dbReference>
<evidence type="ECO:0000313" key="2">
    <source>
        <dbReference type="EMBL" id="CEI63191.1"/>
    </source>
</evidence>
<dbReference type="InterPro" id="IPR011009">
    <property type="entry name" value="Kinase-like_dom_sf"/>
</dbReference>
<dbReference type="AlphaFoldDB" id="A0A2L2TCR2"/>
<dbReference type="PANTHER" id="PTHR21310:SF15">
    <property type="entry name" value="AMINOGLYCOSIDE PHOSPHOTRANSFERASE DOMAIN-CONTAINING PROTEIN"/>
    <property type="match status" value="1"/>
</dbReference>
<feature type="domain" description="Aminoglycoside phosphotransferase" evidence="1">
    <location>
        <begin position="62"/>
        <end position="237"/>
    </location>
</feature>
<proteinExistence type="predicted"/>
<sequence length="371" mass="41692">MGMLQQHAELVTGQKCTLSEPFSAGQYSVCFELVAEDDSLIIARVRLPRHPTASSNVAEEDEQYQIQCELATMRFVAQGLPQLKVPSIYAYEGPGSQRALDVGAPYMLIQGFYGNSLNDLVYGETAEGVSTGFYCLSAAKQEQIITQWTTGPFQNAAHYFTAAGMGTLRRASEYDDTQEQPDLYNLGATIFLDIVRYTPLFESHGPYPLCHMDLHMGNILVDDDLNFMAIIDWEFAQTVPWQVNSYPGPFPLWSSDESIEKTLNDPDHVAHKNVKRHDAARKLYSRKFDEAAAKYADGPYPDGSYTELLGGAASRIYAAFMELGSDPEQDQHHIDEMLRLAFGLNDGTNWYIQNLDNRWNEDNSFLLAYIK</sequence>
<dbReference type="Gene3D" id="3.90.1200.10">
    <property type="match status" value="1"/>
</dbReference>
<dbReference type="Proteomes" id="UP000245910">
    <property type="component" value="Chromosome II"/>
</dbReference>
<dbReference type="InterPro" id="IPR002575">
    <property type="entry name" value="Aminoglycoside_PTrfase"/>
</dbReference>
<dbReference type="EMBL" id="LN649230">
    <property type="protein sequence ID" value="CEI63191.1"/>
    <property type="molecule type" value="Genomic_DNA"/>
</dbReference>
<organism evidence="2 3">
    <name type="scientific">Fusarium venenatum</name>
    <dbReference type="NCBI Taxonomy" id="56646"/>
    <lineage>
        <taxon>Eukaryota</taxon>
        <taxon>Fungi</taxon>
        <taxon>Dikarya</taxon>
        <taxon>Ascomycota</taxon>
        <taxon>Pezizomycotina</taxon>
        <taxon>Sordariomycetes</taxon>
        <taxon>Hypocreomycetidae</taxon>
        <taxon>Hypocreales</taxon>
        <taxon>Nectriaceae</taxon>
        <taxon>Fusarium</taxon>
    </lineage>
</organism>
<dbReference type="InterPro" id="IPR051678">
    <property type="entry name" value="AGP_Transferase"/>
</dbReference>
<protein>
    <recommendedName>
        <fullName evidence="1">Aminoglycoside phosphotransferase domain-containing protein</fullName>
    </recommendedName>
</protein>
<dbReference type="SUPFAM" id="SSF56112">
    <property type="entry name" value="Protein kinase-like (PK-like)"/>
    <property type="match status" value="1"/>
</dbReference>
<accession>A0A2L2TCR2</accession>